<dbReference type="PANTHER" id="PTHR47611:SF3">
    <property type="entry name" value="HAT C-TERMINAL DIMERISATION DOMAIN-CONTAINING PROTEIN"/>
    <property type="match status" value="1"/>
</dbReference>
<reference evidence="3" key="1">
    <citation type="submission" date="2022-11" db="UniProtKB">
        <authorList>
            <consortium name="WormBaseParasite"/>
        </authorList>
    </citation>
    <scope>IDENTIFICATION</scope>
</reference>
<evidence type="ECO:0000313" key="3">
    <source>
        <dbReference type="WBParaSite" id="Gr19_v10_g14997.t1"/>
    </source>
</evidence>
<dbReference type="PANTHER" id="PTHR47611">
    <property type="entry name" value="HAT DIMERISATION DOMAIN, C-TERMINAL"/>
    <property type="match status" value="1"/>
</dbReference>
<dbReference type="GO" id="GO:0046983">
    <property type="term" value="F:protein dimerization activity"/>
    <property type="evidence" value="ECO:0007669"/>
    <property type="project" value="InterPro"/>
</dbReference>
<dbReference type="AlphaFoldDB" id="A0A914HB92"/>
<keyword evidence="2" id="KW-1185">Reference proteome</keyword>
<dbReference type="InterPro" id="IPR008906">
    <property type="entry name" value="HATC_C_dom"/>
</dbReference>
<protein>
    <submittedName>
        <fullName evidence="3">HAT C-terminal dimerisation domain-containing protein</fullName>
    </submittedName>
</protein>
<dbReference type="SUPFAM" id="SSF53098">
    <property type="entry name" value="Ribonuclease H-like"/>
    <property type="match status" value="1"/>
</dbReference>
<dbReference type="Proteomes" id="UP000887572">
    <property type="component" value="Unplaced"/>
</dbReference>
<evidence type="ECO:0000259" key="1">
    <source>
        <dbReference type="Pfam" id="PF05699"/>
    </source>
</evidence>
<dbReference type="WBParaSite" id="Gr19_v10_g14997.t1">
    <property type="protein sequence ID" value="Gr19_v10_g14997.t1"/>
    <property type="gene ID" value="Gr19_v10_g14997"/>
</dbReference>
<name>A0A914HB92_GLORO</name>
<proteinExistence type="predicted"/>
<accession>A0A914HB92</accession>
<sequence>MGNFEDEFIHLIIREKDSASTTTVAGPSAVEFDDMEFAEVGIDPLDEDSMDIDLWARDVRSPSALFQKSTDSQRELKSAYKAEFNLFRPGIVRLGRDENVFEWWSNNKFRFPLIAEGAKRFLSVPATSVSSERTFSMAGLLYANTLRNRLGAKMAENLMLIKSSLKKTMLAPSVEPDDDELDNKEEIEENVLRQQQID</sequence>
<organism evidence="2 3">
    <name type="scientific">Globodera rostochiensis</name>
    <name type="common">Golden nematode worm</name>
    <name type="synonym">Heterodera rostochiensis</name>
    <dbReference type="NCBI Taxonomy" id="31243"/>
    <lineage>
        <taxon>Eukaryota</taxon>
        <taxon>Metazoa</taxon>
        <taxon>Ecdysozoa</taxon>
        <taxon>Nematoda</taxon>
        <taxon>Chromadorea</taxon>
        <taxon>Rhabditida</taxon>
        <taxon>Tylenchina</taxon>
        <taxon>Tylenchomorpha</taxon>
        <taxon>Tylenchoidea</taxon>
        <taxon>Heteroderidae</taxon>
        <taxon>Heteroderinae</taxon>
        <taxon>Globodera</taxon>
    </lineage>
</organism>
<feature type="domain" description="HAT C-terminal dimerisation" evidence="1">
    <location>
        <begin position="91"/>
        <end position="164"/>
    </location>
</feature>
<dbReference type="InterPro" id="IPR012337">
    <property type="entry name" value="RNaseH-like_sf"/>
</dbReference>
<dbReference type="Pfam" id="PF05699">
    <property type="entry name" value="Dimer_Tnp_hAT"/>
    <property type="match status" value="1"/>
</dbReference>
<evidence type="ECO:0000313" key="2">
    <source>
        <dbReference type="Proteomes" id="UP000887572"/>
    </source>
</evidence>